<keyword evidence="3 9" id="KW-1003">Cell membrane</keyword>
<feature type="compositionally biased region" description="Low complexity" evidence="10">
    <location>
        <begin position="84"/>
        <end position="105"/>
    </location>
</feature>
<dbReference type="Gene3D" id="1.20.5.3310">
    <property type="match status" value="1"/>
</dbReference>
<protein>
    <recommendedName>
        <fullName evidence="9">Sec-independent protein translocase protein TatB</fullName>
    </recommendedName>
</protein>
<sequence>MFEIGGTELLLIAVVALIVIGPKDLPNALRVVGRYTGKARAMTRHLRSGFDEMMRQAELEEMEKQWAEHNRKIMAETPTMPDYQPAQSPAETPAPEAPAAEDSTPQDQQPLP</sequence>
<evidence type="ECO:0000256" key="4">
    <source>
        <dbReference type="ARBA" id="ARBA00022692"/>
    </source>
</evidence>
<keyword evidence="7 9" id="KW-0811">Translocation</keyword>
<dbReference type="AlphaFoldDB" id="A0A501XMA5"/>
<keyword evidence="2 9" id="KW-0813">Transport</keyword>
<dbReference type="PANTHER" id="PTHR33162:SF1">
    <property type="entry name" value="SEC-INDEPENDENT PROTEIN TRANSLOCASE PROTEIN TATA, CHLOROPLASTIC"/>
    <property type="match status" value="1"/>
</dbReference>
<feature type="region of interest" description="Disordered" evidence="10">
    <location>
        <begin position="66"/>
        <end position="112"/>
    </location>
</feature>
<dbReference type="GO" id="GO:0043953">
    <property type="term" value="P:protein transport by the Tat complex"/>
    <property type="evidence" value="ECO:0007669"/>
    <property type="project" value="UniProtKB-UniRule"/>
</dbReference>
<keyword evidence="4 9" id="KW-0812">Transmembrane</keyword>
<keyword evidence="6 9" id="KW-1133">Transmembrane helix</keyword>
<evidence type="ECO:0000313" key="12">
    <source>
        <dbReference type="Proteomes" id="UP000319897"/>
    </source>
</evidence>
<organism evidence="11 12">
    <name type="scientific">Sandaracinobacter neustonicus</name>
    <dbReference type="NCBI Taxonomy" id="1715348"/>
    <lineage>
        <taxon>Bacteria</taxon>
        <taxon>Pseudomonadati</taxon>
        <taxon>Pseudomonadota</taxon>
        <taxon>Alphaproteobacteria</taxon>
        <taxon>Sphingomonadales</taxon>
        <taxon>Sphingosinicellaceae</taxon>
        <taxon>Sandaracinobacter</taxon>
    </lineage>
</organism>
<evidence type="ECO:0000256" key="6">
    <source>
        <dbReference type="ARBA" id="ARBA00022989"/>
    </source>
</evidence>
<evidence type="ECO:0000256" key="7">
    <source>
        <dbReference type="ARBA" id="ARBA00023010"/>
    </source>
</evidence>
<evidence type="ECO:0000256" key="3">
    <source>
        <dbReference type="ARBA" id="ARBA00022475"/>
    </source>
</evidence>
<dbReference type="Pfam" id="PF02416">
    <property type="entry name" value="TatA_B_E"/>
    <property type="match status" value="1"/>
</dbReference>
<dbReference type="PANTHER" id="PTHR33162">
    <property type="entry name" value="SEC-INDEPENDENT PROTEIN TRANSLOCASE PROTEIN TATA, CHLOROPLASTIC"/>
    <property type="match status" value="1"/>
</dbReference>
<comment type="subunit">
    <text evidence="9">The Tat system comprises two distinct complexes: a TatABC complex, containing multiple copies of TatA, TatB and TatC subunits, and a separate TatA complex, containing only TatA subunits. Substrates initially bind to the TatABC complex, which probably triggers association of the separate TatA complex to form the active translocon.</text>
</comment>
<evidence type="ECO:0000313" key="11">
    <source>
        <dbReference type="EMBL" id="TPE61778.1"/>
    </source>
</evidence>
<accession>A0A501XMA5</accession>
<gene>
    <name evidence="9 11" type="primary">tatB</name>
    <name evidence="11" type="ORF">FJQ54_07715</name>
</gene>
<comment type="subcellular location">
    <subcellularLocation>
        <location evidence="9">Cell membrane</location>
        <topology evidence="9">Single-pass membrane protein</topology>
    </subcellularLocation>
    <subcellularLocation>
        <location evidence="1">Membrane</location>
        <topology evidence="1">Single-pass membrane protein</topology>
    </subcellularLocation>
</comment>
<comment type="caution">
    <text evidence="11">The sequence shown here is derived from an EMBL/GenBank/DDBJ whole genome shotgun (WGS) entry which is preliminary data.</text>
</comment>
<evidence type="ECO:0000256" key="9">
    <source>
        <dbReference type="HAMAP-Rule" id="MF_00237"/>
    </source>
</evidence>
<keyword evidence="5 9" id="KW-0653">Protein transport</keyword>
<dbReference type="GO" id="GO:0033281">
    <property type="term" value="C:TAT protein transport complex"/>
    <property type="evidence" value="ECO:0007669"/>
    <property type="project" value="UniProtKB-UniRule"/>
</dbReference>
<dbReference type="InterPro" id="IPR003369">
    <property type="entry name" value="TatA/B/E"/>
</dbReference>
<dbReference type="Proteomes" id="UP000319897">
    <property type="component" value="Unassembled WGS sequence"/>
</dbReference>
<dbReference type="RefSeq" id="WP_140927837.1">
    <property type="nucleotide sequence ID" value="NZ_VFSU01000021.1"/>
</dbReference>
<dbReference type="InterPro" id="IPR018448">
    <property type="entry name" value="TatB"/>
</dbReference>
<dbReference type="EMBL" id="VFSU01000021">
    <property type="protein sequence ID" value="TPE61778.1"/>
    <property type="molecule type" value="Genomic_DNA"/>
</dbReference>
<evidence type="ECO:0000256" key="2">
    <source>
        <dbReference type="ARBA" id="ARBA00022448"/>
    </source>
</evidence>
<keyword evidence="12" id="KW-1185">Reference proteome</keyword>
<dbReference type="HAMAP" id="MF_00237">
    <property type="entry name" value="TatB"/>
    <property type="match status" value="1"/>
</dbReference>
<comment type="similarity">
    <text evidence="9">Belongs to the TatB family.</text>
</comment>
<evidence type="ECO:0000256" key="1">
    <source>
        <dbReference type="ARBA" id="ARBA00004167"/>
    </source>
</evidence>
<reference evidence="11 12" key="1">
    <citation type="submission" date="2019-06" db="EMBL/GenBank/DDBJ databases">
        <authorList>
            <person name="Lee I."/>
            <person name="Jang G.I."/>
            <person name="Hwang C.Y."/>
        </authorList>
    </citation>
    <scope>NUCLEOTIDE SEQUENCE [LARGE SCALE GENOMIC DNA]</scope>
    <source>
        <strain evidence="11 12">PAMC 28131</strain>
    </source>
</reference>
<dbReference type="GO" id="GO:0008320">
    <property type="term" value="F:protein transmembrane transporter activity"/>
    <property type="evidence" value="ECO:0007669"/>
    <property type="project" value="UniProtKB-UniRule"/>
</dbReference>
<evidence type="ECO:0000256" key="8">
    <source>
        <dbReference type="ARBA" id="ARBA00023136"/>
    </source>
</evidence>
<evidence type="ECO:0000256" key="5">
    <source>
        <dbReference type="ARBA" id="ARBA00022927"/>
    </source>
</evidence>
<dbReference type="NCBIfam" id="TIGR01410">
    <property type="entry name" value="tatB"/>
    <property type="match status" value="1"/>
</dbReference>
<comment type="function">
    <text evidence="9">Part of the twin-arginine translocation (Tat) system that transports large folded proteins containing a characteristic twin-arginine motif in their signal peptide across membranes. Together with TatC, TatB is part of a receptor directly interacting with Tat signal peptides. TatB may form an oligomeric binding site that transiently accommodates folded Tat precursor proteins before their translocation.</text>
</comment>
<name>A0A501XMA5_9SPHN</name>
<keyword evidence="8 9" id="KW-0472">Membrane</keyword>
<evidence type="ECO:0000256" key="10">
    <source>
        <dbReference type="SAM" id="MobiDB-lite"/>
    </source>
</evidence>
<dbReference type="PRINTS" id="PR01506">
    <property type="entry name" value="TATBPROTEIN"/>
</dbReference>
<dbReference type="OrthoDB" id="7206969at2"/>
<proteinExistence type="inferred from homology"/>